<protein>
    <submittedName>
        <fullName evidence="3">Major membrane immunogen (Membrane-anchored lipoprotein)</fullName>
    </submittedName>
</protein>
<dbReference type="GO" id="GO:0010181">
    <property type="term" value="F:FMN binding"/>
    <property type="evidence" value="ECO:0007669"/>
    <property type="project" value="InterPro"/>
</dbReference>
<sequence length="144" mass="15079">MMKKSLCAGIILVICLLSACGGKKQENTVPHYKDGHYSAEAVPEEIGGIIRLDITVSGGKIAAVEMQNLDKDGSEKGKEYGKASEGATNPGLYRIAQASVENTAKFPEMLIAAQTPDGVDSISGATLSHDAFVQAAREALKAAE</sequence>
<reference evidence="3" key="1">
    <citation type="submission" date="2023-07" db="EMBL/GenBank/DDBJ databases">
        <title>Genomic Encyclopedia of Type Strains, Phase IV (KMG-IV): sequencing the most valuable type-strain genomes for metagenomic binning, comparative biology and taxonomic classification.</title>
        <authorList>
            <person name="Goeker M."/>
        </authorList>
    </citation>
    <scope>NUCLEOTIDE SEQUENCE</scope>
    <source>
        <strain evidence="3">DSM 19659</strain>
    </source>
</reference>
<evidence type="ECO:0000256" key="1">
    <source>
        <dbReference type="SAM" id="SignalP"/>
    </source>
</evidence>
<keyword evidence="1" id="KW-0732">Signal</keyword>
<dbReference type="InterPro" id="IPR007329">
    <property type="entry name" value="FMN-bd"/>
</dbReference>
<dbReference type="AlphaFoldDB" id="A0AAE3VBY2"/>
<dbReference type="RefSeq" id="WP_170065424.1">
    <property type="nucleotide sequence ID" value="NZ_JAUSTO010000021.1"/>
</dbReference>
<dbReference type="EMBL" id="JAUSTO010000021">
    <property type="protein sequence ID" value="MDQ0153471.1"/>
    <property type="molecule type" value="Genomic_DNA"/>
</dbReference>
<proteinExistence type="predicted"/>
<comment type="caution">
    <text evidence="3">The sequence shown here is derived from an EMBL/GenBank/DDBJ whole genome shotgun (WGS) entry which is preliminary data.</text>
</comment>
<evidence type="ECO:0000259" key="2">
    <source>
        <dbReference type="SMART" id="SM00900"/>
    </source>
</evidence>
<dbReference type="GO" id="GO:0016020">
    <property type="term" value="C:membrane"/>
    <property type="evidence" value="ECO:0007669"/>
    <property type="project" value="InterPro"/>
</dbReference>
<accession>A0AAE3VBY2</accession>
<dbReference type="Proteomes" id="UP001241537">
    <property type="component" value="Unassembled WGS sequence"/>
</dbReference>
<gene>
    <name evidence="3" type="ORF">J2S20_002191</name>
</gene>
<dbReference type="SMART" id="SM00900">
    <property type="entry name" value="FMN_bind"/>
    <property type="match status" value="1"/>
</dbReference>
<dbReference type="Gene3D" id="3.90.1010.20">
    <property type="match status" value="1"/>
</dbReference>
<evidence type="ECO:0000313" key="3">
    <source>
        <dbReference type="EMBL" id="MDQ0153471.1"/>
    </source>
</evidence>
<keyword evidence="4" id="KW-1185">Reference proteome</keyword>
<dbReference type="PROSITE" id="PS51257">
    <property type="entry name" value="PROKAR_LIPOPROTEIN"/>
    <property type="match status" value="1"/>
</dbReference>
<organism evidence="3 4">
    <name type="scientific">Moryella indoligenes</name>
    <dbReference type="NCBI Taxonomy" id="371674"/>
    <lineage>
        <taxon>Bacteria</taxon>
        <taxon>Bacillati</taxon>
        <taxon>Bacillota</taxon>
        <taxon>Clostridia</taxon>
        <taxon>Lachnospirales</taxon>
        <taxon>Lachnospiraceae</taxon>
        <taxon>Moryella</taxon>
    </lineage>
</organism>
<keyword evidence="3" id="KW-0449">Lipoprotein</keyword>
<feature type="chain" id="PRO_5042147288" evidence="1">
    <location>
        <begin position="20"/>
        <end position="144"/>
    </location>
</feature>
<feature type="domain" description="FMN-binding" evidence="2">
    <location>
        <begin position="45"/>
        <end position="143"/>
    </location>
</feature>
<name>A0AAE3VBY2_9FIRM</name>
<dbReference type="Pfam" id="PF04205">
    <property type="entry name" value="FMN_bind"/>
    <property type="match status" value="1"/>
</dbReference>
<evidence type="ECO:0000313" key="4">
    <source>
        <dbReference type="Proteomes" id="UP001241537"/>
    </source>
</evidence>
<feature type="signal peptide" evidence="1">
    <location>
        <begin position="1"/>
        <end position="19"/>
    </location>
</feature>